<dbReference type="Pfam" id="PF00010">
    <property type="entry name" value="HLH"/>
    <property type="match status" value="1"/>
</dbReference>
<keyword evidence="5" id="KW-0539">Nucleus</keyword>
<evidence type="ECO:0000256" key="1">
    <source>
        <dbReference type="ARBA" id="ARBA00004123"/>
    </source>
</evidence>
<dbReference type="InterPro" id="IPR011598">
    <property type="entry name" value="bHLH_dom"/>
</dbReference>
<gene>
    <name evidence="8" type="primary">INO4_1</name>
    <name evidence="8" type="ORF">K7432_002998</name>
</gene>
<evidence type="ECO:0000259" key="7">
    <source>
        <dbReference type="PROSITE" id="PS50888"/>
    </source>
</evidence>
<feature type="compositionally biased region" description="Basic and acidic residues" evidence="6">
    <location>
        <begin position="132"/>
        <end position="141"/>
    </location>
</feature>
<sequence length="274" mass="30734">MDRLETRRNLDQLPAAYPEYSLQPTPLLDREDQKAFDDFLRQFDLDTHEPAVSLPTSTNSTTVLSSTPLPQHPTTENLKSSPKYVESGRKLSTDVNPPMPAQGSVPLEKACDPSTPTSVNLSSPMINTIDGPSEKTDRETSSKSPQKPTNKRKISDVEDIDPTLKGNNTRPPGRGKKAPHELLSEKEKKANHIASEQKRRQNIRLGFEQLVDIVPTLSQCHRSESAILQKSVEYIHQLIAQRQQLKQRIRELRVSAGDPSNMIDDFSSSDEDIY</sequence>
<dbReference type="InterPro" id="IPR036638">
    <property type="entry name" value="HLH_DNA-bd_sf"/>
</dbReference>
<feature type="region of interest" description="Disordered" evidence="6">
    <location>
        <begin position="1"/>
        <end position="27"/>
    </location>
</feature>
<dbReference type="Gene3D" id="4.10.280.10">
    <property type="entry name" value="Helix-loop-helix DNA-binding domain"/>
    <property type="match status" value="1"/>
</dbReference>
<feature type="compositionally biased region" description="Polar residues" evidence="6">
    <location>
        <begin position="114"/>
        <end position="126"/>
    </location>
</feature>
<dbReference type="InterPro" id="IPR052207">
    <property type="entry name" value="Max-like/E-box_TFs"/>
</dbReference>
<dbReference type="PANTHER" id="PTHR15741">
    <property type="entry name" value="BASIC HELIX-LOOP-HELIX ZIP TRANSCRIPTION FACTOR"/>
    <property type="match status" value="1"/>
</dbReference>
<dbReference type="SMART" id="SM00353">
    <property type="entry name" value="HLH"/>
    <property type="match status" value="1"/>
</dbReference>
<keyword evidence="3" id="KW-0238">DNA-binding</keyword>
<evidence type="ECO:0000256" key="6">
    <source>
        <dbReference type="SAM" id="MobiDB-lite"/>
    </source>
</evidence>
<evidence type="ECO:0000313" key="8">
    <source>
        <dbReference type="EMBL" id="KAK9767302.1"/>
    </source>
</evidence>
<evidence type="ECO:0000256" key="5">
    <source>
        <dbReference type="ARBA" id="ARBA00023242"/>
    </source>
</evidence>
<protein>
    <submittedName>
        <fullName evidence="8">Transcription factor</fullName>
    </submittedName>
</protein>
<dbReference type="SUPFAM" id="SSF47459">
    <property type="entry name" value="HLH, helix-loop-helix DNA-binding domain"/>
    <property type="match status" value="1"/>
</dbReference>
<dbReference type="PROSITE" id="PS50888">
    <property type="entry name" value="BHLH"/>
    <property type="match status" value="1"/>
</dbReference>
<keyword evidence="9" id="KW-1185">Reference proteome</keyword>
<evidence type="ECO:0000256" key="4">
    <source>
        <dbReference type="ARBA" id="ARBA00023163"/>
    </source>
</evidence>
<name>A0ABR2X0T5_9FUNG</name>
<dbReference type="EMBL" id="JASJQH010000086">
    <property type="protein sequence ID" value="KAK9767302.1"/>
    <property type="molecule type" value="Genomic_DNA"/>
</dbReference>
<organism evidence="8 9">
    <name type="scientific">Basidiobolus ranarum</name>
    <dbReference type="NCBI Taxonomy" id="34480"/>
    <lineage>
        <taxon>Eukaryota</taxon>
        <taxon>Fungi</taxon>
        <taxon>Fungi incertae sedis</taxon>
        <taxon>Zoopagomycota</taxon>
        <taxon>Entomophthoromycotina</taxon>
        <taxon>Basidiobolomycetes</taxon>
        <taxon>Basidiobolales</taxon>
        <taxon>Basidiobolaceae</taxon>
        <taxon>Basidiobolus</taxon>
    </lineage>
</organism>
<reference evidence="8 9" key="1">
    <citation type="submission" date="2023-04" db="EMBL/GenBank/DDBJ databases">
        <title>Genome of Basidiobolus ranarum AG-B5.</title>
        <authorList>
            <person name="Stajich J.E."/>
            <person name="Carter-House D."/>
            <person name="Gryganskyi A."/>
        </authorList>
    </citation>
    <scope>NUCLEOTIDE SEQUENCE [LARGE SCALE GENOMIC DNA]</scope>
    <source>
        <strain evidence="8 9">AG-B5</strain>
    </source>
</reference>
<feature type="compositionally biased region" description="Basic and acidic residues" evidence="6">
    <location>
        <begin position="1"/>
        <end position="10"/>
    </location>
</feature>
<accession>A0ABR2X0T5</accession>
<dbReference type="PANTHER" id="PTHR15741:SF27">
    <property type="entry name" value="TRANSCRIPTION FACTOR AP-4"/>
    <property type="match status" value="1"/>
</dbReference>
<feature type="domain" description="BHLH" evidence="7">
    <location>
        <begin position="187"/>
        <end position="238"/>
    </location>
</feature>
<proteinExistence type="predicted"/>
<evidence type="ECO:0000256" key="3">
    <source>
        <dbReference type="ARBA" id="ARBA00023125"/>
    </source>
</evidence>
<feature type="compositionally biased region" description="Low complexity" evidence="6">
    <location>
        <begin position="52"/>
        <end position="69"/>
    </location>
</feature>
<comment type="caution">
    <text evidence="8">The sequence shown here is derived from an EMBL/GenBank/DDBJ whole genome shotgun (WGS) entry which is preliminary data.</text>
</comment>
<dbReference type="CDD" id="cd11405">
    <property type="entry name" value="bHLHzip_MLXIP_like"/>
    <property type="match status" value="1"/>
</dbReference>
<evidence type="ECO:0000313" key="9">
    <source>
        <dbReference type="Proteomes" id="UP001479436"/>
    </source>
</evidence>
<comment type="subcellular location">
    <subcellularLocation>
        <location evidence="1">Nucleus</location>
    </subcellularLocation>
</comment>
<keyword evidence="4" id="KW-0804">Transcription</keyword>
<dbReference type="Proteomes" id="UP001479436">
    <property type="component" value="Unassembled WGS sequence"/>
</dbReference>
<feature type="region of interest" description="Disordered" evidence="6">
    <location>
        <begin position="48"/>
        <end position="184"/>
    </location>
</feature>
<evidence type="ECO:0000256" key="2">
    <source>
        <dbReference type="ARBA" id="ARBA00023015"/>
    </source>
</evidence>
<keyword evidence="2" id="KW-0805">Transcription regulation</keyword>